<proteinExistence type="predicted"/>
<comment type="caution">
    <text evidence="2">The sequence shown here is derived from an EMBL/GenBank/DDBJ whole genome shotgun (WGS) entry which is preliminary data.</text>
</comment>
<evidence type="ECO:0000313" key="3">
    <source>
        <dbReference type="Proteomes" id="UP000821853"/>
    </source>
</evidence>
<dbReference type="EMBL" id="JABSTR010003689">
    <property type="protein sequence ID" value="KAH9385016.1"/>
    <property type="molecule type" value="Genomic_DNA"/>
</dbReference>
<evidence type="ECO:0000259" key="1">
    <source>
        <dbReference type="Pfam" id="PF21788"/>
    </source>
</evidence>
<dbReference type="Pfam" id="PF21788">
    <property type="entry name" value="TNP-like_GBD"/>
    <property type="match status" value="1"/>
</dbReference>
<protein>
    <recommendedName>
        <fullName evidence="1">Transposable element P transposase-like GTP-binding insertion domain-containing protein</fullName>
    </recommendedName>
</protein>
<feature type="domain" description="Transposable element P transposase-like GTP-binding insertion" evidence="1">
    <location>
        <begin position="60"/>
        <end position="173"/>
    </location>
</feature>
<dbReference type="VEuPathDB" id="VectorBase:HLOH_062678"/>
<gene>
    <name evidence="2" type="ORF">HPB48_027050</name>
</gene>
<sequence>MNVIKAVEDVGFRVTRIVTDNHQSNVTLFKSLSEDGRPVYVVPHPFKQGNPPFLSFGRNHLIKNLRNNLVEREMVNGDDLIQGGLYLKKPLSIQSQLLVKPLRFLTQSHVKPNNLEKMKVSRPTQVFFPVVIATLEFLQENPQCHPDATEFQDCLPAITFMKIVSKWYDLHNHGAVKPRGESEEPFYLIHDDRLSWLEVDFITYIQEIQLFGGKTKKKITKGTGEATILTTRSTLALIQHLLDNFRYVLTRALNSDPVESLINCFRQFNGGNDRVDARTAVFIAEKLLKVSLVPIGEHTHVTYALFSQVGILQADKSEKAPHSSETNVPLKLKALEGNTAAVPLVVVLGAKPLSDELEGLNVSLAVPDDLELAPLAYLAGYIARACEEKQPSESCKVLLQKPKPCGSIYDLVKKIDIGQLRYPNKEIVKICKLTCDFVSEVMKD</sequence>
<accession>A0A9J6HDQ5</accession>
<dbReference type="Proteomes" id="UP000821853">
    <property type="component" value="Unassembled WGS sequence"/>
</dbReference>
<dbReference type="AlphaFoldDB" id="A0A9J6HDQ5"/>
<dbReference type="InterPro" id="IPR048366">
    <property type="entry name" value="TNP-like_GBD"/>
</dbReference>
<organism evidence="2 3">
    <name type="scientific">Haemaphysalis longicornis</name>
    <name type="common">Bush tick</name>
    <dbReference type="NCBI Taxonomy" id="44386"/>
    <lineage>
        <taxon>Eukaryota</taxon>
        <taxon>Metazoa</taxon>
        <taxon>Ecdysozoa</taxon>
        <taxon>Arthropoda</taxon>
        <taxon>Chelicerata</taxon>
        <taxon>Arachnida</taxon>
        <taxon>Acari</taxon>
        <taxon>Parasitiformes</taxon>
        <taxon>Ixodida</taxon>
        <taxon>Ixodoidea</taxon>
        <taxon>Ixodidae</taxon>
        <taxon>Haemaphysalinae</taxon>
        <taxon>Haemaphysalis</taxon>
    </lineage>
</organism>
<evidence type="ECO:0000313" key="2">
    <source>
        <dbReference type="EMBL" id="KAH9385016.1"/>
    </source>
</evidence>
<dbReference type="OMA" id="WNENALL"/>
<keyword evidence="3" id="KW-1185">Reference proteome</keyword>
<dbReference type="OrthoDB" id="6496772at2759"/>
<reference evidence="2 3" key="1">
    <citation type="journal article" date="2020" name="Cell">
        <title>Large-Scale Comparative Analyses of Tick Genomes Elucidate Their Genetic Diversity and Vector Capacities.</title>
        <authorList>
            <consortium name="Tick Genome and Microbiome Consortium (TIGMIC)"/>
            <person name="Jia N."/>
            <person name="Wang J."/>
            <person name="Shi W."/>
            <person name="Du L."/>
            <person name="Sun Y."/>
            <person name="Zhan W."/>
            <person name="Jiang J.F."/>
            <person name="Wang Q."/>
            <person name="Zhang B."/>
            <person name="Ji P."/>
            <person name="Bell-Sakyi L."/>
            <person name="Cui X.M."/>
            <person name="Yuan T.T."/>
            <person name="Jiang B.G."/>
            <person name="Yang W.F."/>
            <person name="Lam T.T."/>
            <person name="Chang Q.C."/>
            <person name="Ding S.J."/>
            <person name="Wang X.J."/>
            <person name="Zhu J.G."/>
            <person name="Ruan X.D."/>
            <person name="Zhao L."/>
            <person name="Wei J.T."/>
            <person name="Ye R.Z."/>
            <person name="Que T.C."/>
            <person name="Du C.H."/>
            <person name="Zhou Y.H."/>
            <person name="Cheng J.X."/>
            <person name="Dai P.F."/>
            <person name="Guo W.B."/>
            <person name="Han X.H."/>
            <person name="Huang E.J."/>
            <person name="Li L.F."/>
            <person name="Wei W."/>
            <person name="Gao Y.C."/>
            <person name="Liu J.Z."/>
            <person name="Shao H.Z."/>
            <person name="Wang X."/>
            <person name="Wang C.C."/>
            <person name="Yang T.C."/>
            <person name="Huo Q.B."/>
            <person name="Li W."/>
            <person name="Chen H.Y."/>
            <person name="Chen S.E."/>
            <person name="Zhou L.G."/>
            <person name="Ni X.B."/>
            <person name="Tian J.H."/>
            <person name="Sheng Y."/>
            <person name="Liu T."/>
            <person name="Pan Y.S."/>
            <person name="Xia L.Y."/>
            <person name="Li J."/>
            <person name="Zhao F."/>
            <person name="Cao W.C."/>
        </authorList>
    </citation>
    <scope>NUCLEOTIDE SEQUENCE [LARGE SCALE GENOMIC DNA]</scope>
    <source>
        <strain evidence="2">HaeL-2018</strain>
    </source>
</reference>
<name>A0A9J6HDQ5_HAELO</name>